<keyword evidence="4" id="KW-0804">Transcription</keyword>
<dbReference type="InterPro" id="IPR036388">
    <property type="entry name" value="WH-like_DNA-bd_sf"/>
</dbReference>
<evidence type="ECO:0000256" key="1">
    <source>
        <dbReference type="ARBA" id="ARBA00010641"/>
    </source>
</evidence>
<dbReference type="Pfam" id="PF08281">
    <property type="entry name" value="Sigma70_r4_2"/>
    <property type="match status" value="1"/>
</dbReference>
<evidence type="ECO:0000313" key="8">
    <source>
        <dbReference type="Proteomes" id="UP001226434"/>
    </source>
</evidence>
<dbReference type="InterPro" id="IPR014327">
    <property type="entry name" value="RNA_pol_sigma70_bacteroid"/>
</dbReference>
<dbReference type="InterPro" id="IPR007627">
    <property type="entry name" value="RNA_pol_sigma70_r2"/>
</dbReference>
<dbReference type="InterPro" id="IPR013325">
    <property type="entry name" value="RNA_pol_sigma_r2"/>
</dbReference>
<reference evidence="7 8" key="1">
    <citation type="submission" date="2023-05" db="EMBL/GenBank/DDBJ databases">
        <title>Genome sequence of Pinibacter sp. MAH-24.</title>
        <authorList>
            <person name="Huq M.A."/>
        </authorList>
    </citation>
    <scope>NUCLEOTIDE SEQUENCE [LARGE SCALE GENOMIC DNA]</scope>
    <source>
        <strain evidence="7 8">MAH-24</strain>
    </source>
</reference>
<dbReference type="InterPro" id="IPR000792">
    <property type="entry name" value="Tscrpt_reg_LuxR_C"/>
</dbReference>
<evidence type="ECO:0000259" key="5">
    <source>
        <dbReference type="Pfam" id="PF04542"/>
    </source>
</evidence>
<dbReference type="PRINTS" id="PR00038">
    <property type="entry name" value="HTHLUXR"/>
</dbReference>
<dbReference type="NCBIfam" id="TIGR02985">
    <property type="entry name" value="Sig70_bacteroi1"/>
    <property type="match status" value="1"/>
</dbReference>
<dbReference type="InterPro" id="IPR013324">
    <property type="entry name" value="RNA_pol_sigma_r3/r4-like"/>
</dbReference>
<dbReference type="SUPFAM" id="SSF88946">
    <property type="entry name" value="Sigma2 domain of RNA polymerase sigma factors"/>
    <property type="match status" value="1"/>
</dbReference>
<evidence type="ECO:0000313" key="7">
    <source>
        <dbReference type="EMBL" id="MDI3321284.1"/>
    </source>
</evidence>
<protein>
    <submittedName>
        <fullName evidence="7">RNA polymerase sigma-70 factor</fullName>
    </submittedName>
</protein>
<keyword evidence="8" id="KW-1185">Reference proteome</keyword>
<accession>A0ABT6RHG0</accession>
<dbReference type="InterPro" id="IPR013249">
    <property type="entry name" value="RNA_pol_sigma70_r4_t2"/>
</dbReference>
<evidence type="ECO:0000259" key="6">
    <source>
        <dbReference type="Pfam" id="PF08281"/>
    </source>
</evidence>
<dbReference type="Gene3D" id="1.10.1740.10">
    <property type="match status" value="1"/>
</dbReference>
<dbReference type="EMBL" id="JASBRG010000007">
    <property type="protein sequence ID" value="MDI3321284.1"/>
    <property type="molecule type" value="Genomic_DNA"/>
</dbReference>
<dbReference type="RefSeq" id="WP_282335394.1">
    <property type="nucleotide sequence ID" value="NZ_JASBRG010000007.1"/>
</dbReference>
<dbReference type="InterPro" id="IPR014284">
    <property type="entry name" value="RNA_pol_sigma-70_dom"/>
</dbReference>
<keyword evidence="3" id="KW-0731">Sigma factor</keyword>
<dbReference type="Pfam" id="PF04542">
    <property type="entry name" value="Sigma70_r2"/>
    <property type="match status" value="1"/>
</dbReference>
<dbReference type="NCBIfam" id="TIGR02937">
    <property type="entry name" value="sigma70-ECF"/>
    <property type="match status" value="1"/>
</dbReference>
<name>A0ABT6RHG0_9BACT</name>
<evidence type="ECO:0000256" key="4">
    <source>
        <dbReference type="ARBA" id="ARBA00023163"/>
    </source>
</evidence>
<gene>
    <name evidence="7" type="ORF">QJ048_15925</name>
</gene>
<dbReference type="CDD" id="cd06171">
    <property type="entry name" value="Sigma70_r4"/>
    <property type="match status" value="1"/>
</dbReference>
<keyword evidence="2" id="KW-0805">Transcription regulation</keyword>
<evidence type="ECO:0000256" key="2">
    <source>
        <dbReference type="ARBA" id="ARBA00023015"/>
    </source>
</evidence>
<dbReference type="PANTHER" id="PTHR43133:SF46">
    <property type="entry name" value="RNA POLYMERASE SIGMA-70 FACTOR ECF SUBFAMILY"/>
    <property type="match status" value="1"/>
</dbReference>
<dbReference type="SUPFAM" id="SSF88659">
    <property type="entry name" value="Sigma3 and sigma4 domains of RNA polymerase sigma factors"/>
    <property type="match status" value="1"/>
</dbReference>
<evidence type="ECO:0000256" key="3">
    <source>
        <dbReference type="ARBA" id="ARBA00023082"/>
    </source>
</evidence>
<feature type="domain" description="RNA polymerase sigma factor 70 region 4 type 2" evidence="6">
    <location>
        <begin position="115"/>
        <end position="167"/>
    </location>
</feature>
<comment type="similarity">
    <text evidence="1">Belongs to the sigma-70 factor family. ECF subfamily.</text>
</comment>
<dbReference type="Proteomes" id="UP001226434">
    <property type="component" value="Unassembled WGS sequence"/>
</dbReference>
<feature type="domain" description="RNA polymerase sigma-70 region 2" evidence="5">
    <location>
        <begin position="19"/>
        <end position="84"/>
    </location>
</feature>
<proteinExistence type="inferred from homology"/>
<organism evidence="7 8">
    <name type="scientific">Pinibacter soli</name>
    <dbReference type="NCBI Taxonomy" id="3044211"/>
    <lineage>
        <taxon>Bacteria</taxon>
        <taxon>Pseudomonadati</taxon>
        <taxon>Bacteroidota</taxon>
        <taxon>Chitinophagia</taxon>
        <taxon>Chitinophagales</taxon>
        <taxon>Chitinophagaceae</taxon>
        <taxon>Pinibacter</taxon>
    </lineage>
</organism>
<dbReference type="PANTHER" id="PTHR43133">
    <property type="entry name" value="RNA POLYMERASE ECF-TYPE SIGMA FACTO"/>
    <property type="match status" value="1"/>
</dbReference>
<sequence>MDYILAIINGDETAFREVFNGYHEKLYFYIFTKTKSAYLAEEVVQLSFIKLWKYRKSLNPSLAFSTQLYRIATTTLIDLLRKQSLSQDLTVGLEKTDIPSDEDFYANNGAKEMQAQLQTAMLSLPPVRRKVFEMSRMEGLSYKEIAQRLSISTKTVEHHISKALKALRIHFPTLTLIFLCGNSIFR</sequence>
<comment type="caution">
    <text evidence="7">The sequence shown here is derived from an EMBL/GenBank/DDBJ whole genome shotgun (WGS) entry which is preliminary data.</text>
</comment>
<dbReference type="InterPro" id="IPR039425">
    <property type="entry name" value="RNA_pol_sigma-70-like"/>
</dbReference>
<dbReference type="Gene3D" id="1.10.10.10">
    <property type="entry name" value="Winged helix-like DNA-binding domain superfamily/Winged helix DNA-binding domain"/>
    <property type="match status" value="1"/>
</dbReference>